<proteinExistence type="predicted"/>
<dbReference type="Proteomes" id="UP000722125">
    <property type="component" value="Unassembled WGS sequence"/>
</dbReference>
<organism evidence="1 2">
    <name type="scientific">Cellulomonas fulva</name>
    <dbReference type="NCBI Taxonomy" id="2835530"/>
    <lineage>
        <taxon>Bacteria</taxon>
        <taxon>Bacillati</taxon>
        <taxon>Actinomycetota</taxon>
        <taxon>Actinomycetes</taxon>
        <taxon>Micrococcales</taxon>
        <taxon>Cellulomonadaceae</taxon>
        <taxon>Cellulomonas</taxon>
    </lineage>
</organism>
<dbReference type="RefSeq" id="WP_214349845.1">
    <property type="nucleotide sequence ID" value="NZ_JAHBOH010000001.1"/>
</dbReference>
<dbReference type="SUPFAM" id="SSF52402">
    <property type="entry name" value="Adenine nucleotide alpha hydrolases-like"/>
    <property type="match status" value="1"/>
</dbReference>
<accession>A0ABS5TZK3</accession>
<evidence type="ECO:0000313" key="2">
    <source>
        <dbReference type="Proteomes" id="UP000722125"/>
    </source>
</evidence>
<reference evidence="1 2" key="1">
    <citation type="submission" date="2021-05" db="EMBL/GenBank/DDBJ databases">
        <title>Description of Cellulomonas sp. DKR-3 sp. nov.</title>
        <authorList>
            <person name="Dahal R.H."/>
            <person name="Chaudhary D.K."/>
        </authorList>
    </citation>
    <scope>NUCLEOTIDE SEQUENCE [LARGE SCALE GENOMIC DNA]</scope>
    <source>
        <strain evidence="1 2">DKR-3</strain>
    </source>
</reference>
<dbReference type="EMBL" id="JAHBOH010000001">
    <property type="protein sequence ID" value="MBT0994592.1"/>
    <property type="molecule type" value="Genomic_DNA"/>
</dbReference>
<name>A0ABS5TZK3_9CELL</name>
<protein>
    <recommendedName>
        <fullName evidence="3">Asparagine synthetase domain-containing protein</fullName>
    </recommendedName>
</protein>
<gene>
    <name evidence="1" type="ORF">KIN34_09865</name>
</gene>
<sequence length="593" mass="61978">MSNYLAVVVAAELSPRVRGWLAERGAPADEVHVAPLGEGHELVLVGRDVARCVEPGRFFKGVAVSPEHGAIGFGVDGWRSMPESVRADPHGVAGEFVLVEWDDEQVAVRRDVFGAVSLAWTAGPGVVAASDSLLVLVDLRRRLGLPVTQDAEHLLARSAANGVSGQQTGERTHVVEIAYTAAGRGLRVDVPGPVPVVDGALLTDRVVDVEVDEVAETRDVATFLARAMGTLATREDMDVRLMLSGGQDSRVLLGGALRAGTAHRLVIECNDNGPKNAADVAVVRTLADRFGLTVNGPRRFTGPETPAGPALAVLASSTLGFYDLSILRGTVRTGAVGINGTGAELYKGNWGWRPVEALADHYRVADARRDAFVAQVSAGVRACGGDPDWADASEILYCGYRNGIHGAGPHIAVGMTGLRPLHQLGIARLGHRRVDGRAPREDRGTATVRGAQVDVMASLLALMHPELAVMPYDMEKKTLTPPVVAAHLEALGGPLGAAADEPLSITGLPQDVPAGPSALGIGVAEANGFGGRADVHSLLAVADRGVEAIVDPQVRVAYAELLAKARWRLVTKGEAPRQAGTALGKLLAATAVA</sequence>
<comment type="caution">
    <text evidence="1">The sequence shown here is derived from an EMBL/GenBank/DDBJ whole genome shotgun (WGS) entry which is preliminary data.</text>
</comment>
<evidence type="ECO:0008006" key="3">
    <source>
        <dbReference type="Google" id="ProtNLM"/>
    </source>
</evidence>
<keyword evidence="2" id="KW-1185">Reference proteome</keyword>
<evidence type="ECO:0000313" key="1">
    <source>
        <dbReference type="EMBL" id="MBT0994592.1"/>
    </source>
</evidence>